<reference evidence="2" key="2">
    <citation type="submission" date="2021-05" db="UniProtKB">
        <authorList>
            <consortium name="EnsemblPlants"/>
        </authorList>
    </citation>
    <scope>IDENTIFICATION</scope>
    <source>
        <strain evidence="2">subsp. malaccensis</strain>
    </source>
</reference>
<proteinExistence type="predicted"/>
<protein>
    <submittedName>
        <fullName evidence="1">(wild Malaysian banana) hypothetical protein</fullName>
    </submittedName>
</protein>
<sequence length="47" mass="5758">MWMQPPAWSCQECKTPTPWPDHNDYRLRTHASCYDDERNQRVYLSFP</sequence>
<dbReference type="AlphaFoldDB" id="A0A804I5X9"/>
<dbReference type="EMBL" id="HG996467">
    <property type="protein sequence ID" value="CAG1862886.1"/>
    <property type="molecule type" value="Genomic_DNA"/>
</dbReference>
<evidence type="ECO:0000313" key="3">
    <source>
        <dbReference type="Proteomes" id="UP000012960"/>
    </source>
</evidence>
<gene>
    <name evidence="1" type="ORF">GSMUA_77800.1</name>
</gene>
<evidence type="ECO:0000313" key="2">
    <source>
        <dbReference type="EnsemblPlants" id="Ma02_p23050.1"/>
    </source>
</evidence>
<reference evidence="1" key="1">
    <citation type="submission" date="2021-03" db="EMBL/GenBank/DDBJ databases">
        <authorList>
            <consortium name="Genoscope - CEA"/>
            <person name="William W."/>
        </authorList>
    </citation>
    <scope>NUCLEOTIDE SEQUENCE</scope>
    <source>
        <strain evidence="1">Doubled-haploid Pahang</strain>
    </source>
</reference>
<dbReference type="Gramene" id="Ma02_t23050.1">
    <property type="protein sequence ID" value="Ma02_p23050.1"/>
    <property type="gene ID" value="Ma02_g23050"/>
</dbReference>
<dbReference type="EnsemblPlants" id="Ma02_t23050.1">
    <property type="protein sequence ID" value="Ma02_p23050.1"/>
    <property type="gene ID" value="Ma02_g23050"/>
</dbReference>
<name>A0A804I5X9_MUSAM</name>
<evidence type="ECO:0000313" key="1">
    <source>
        <dbReference type="EMBL" id="CAG1862886.1"/>
    </source>
</evidence>
<accession>A0A804I5X9</accession>
<organism evidence="2 3">
    <name type="scientific">Musa acuminata subsp. malaccensis</name>
    <name type="common">Wild banana</name>
    <name type="synonym">Musa malaccensis</name>
    <dbReference type="NCBI Taxonomy" id="214687"/>
    <lineage>
        <taxon>Eukaryota</taxon>
        <taxon>Viridiplantae</taxon>
        <taxon>Streptophyta</taxon>
        <taxon>Embryophyta</taxon>
        <taxon>Tracheophyta</taxon>
        <taxon>Spermatophyta</taxon>
        <taxon>Magnoliopsida</taxon>
        <taxon>Liliopsida</taxon>
        <taxon>Zingiberales</taxon>
        <taxon>Musaceae</taxon>
        <taxon>Musa</taxon>
    </lineage>
</organism>
<dbReference type="Proteomes" id="UP000012960">
    <property type="component" value="Unplaced"/>
</dbReference>
<dbReference type="InParanoid" id="A0A804I5X9"/>
<keyword evidence="3" id="KW-1185">Reference proteome</keyword>